<feature type="region of interest" description="Disordered" evidence="1">
    <location>
        <begin position="517"/>
        <end position="538"/>
    </location>
</feature>
<dbReference type="Ensembl" id="ENSXETT00000080474">
    <property type="protein sequence ID" value="ENSXETP00000073161"/>
    <property type="gene ID" value="ENSXETG00000035280"/>
</dbReference>
<dbReference type="Proteomes" id="UP000008143">
    <property type="component" value="Chromosome 2"/>
</dbReference>
<keyword evidence="3" id="KW-1185">Reference proteome</keyword>
<evidence type="ECO:0000256" key="1">
    <source>
        <dbReference type="SAM" id="MobiDB-lite"/>
    </source>
</evidence>
<accession>A0A6I8QLI3</accession>
<reference evidence="4" key="3">
    <citation type="submission" date="2025-04" db="UniProtKB">
        <authorList>
            <consortium name="RefSeq"/>
        </authorList>
    </citation>
    <scope>IDENTIFICATION</scope>
    <source>
        <strain evidence="4">Nigerian</strain>
        <tissue evidence="4">Liver and blood</tissue>
    </source>
</reference>
<gene>
    <name evidence="2 4 5" type="primary">LOC100486773</name>
</gene>
<protein>
    <submittedName>
        <fullName evidence="2">Uncharacterized LOC100486773</fullName>
    </submittedName>
    <submittedName>
        <fullName evidence="4">Uncharacterized protein LOC100486773 isoform X2</fullName>
    </submittedName>
</protein>
<evidence type="ECO:0000313" key="2">
    <source>
        <dbReference type="Ensembl" id="ENSXETP00000073161"/>
    </source>
</evidence>
<dbReference type="GeneID" id="100486773"/>
<dbReference type="RefSeq" id="XP_002932330.2">
    <property type="nucleotide sequence ID" value="XM_002932284.5"/>
</dbReference>
<organism evidence="2">
    <name type="scientific">Xenopus tropicalis</name>
    <name type="common">Western clawed frog</name>
    <name type="synonym">Silurana tropicalis</name>
    <dbReference type="NCBI Taxonomy" id="8364"/>
    <lineage>
        <taxon>Eukaryota</taxon>
        <taxon>Metazoa</taxon>
        <taxon>Chordata</taxon>
        <taxon>Craniata</taxon>
        <taxon>Vertebrata</taxon>
        <taxon>Euteleostomi</taxon>
        <taxon>Amphibia</taxon>
        <taxon>Batrachia</taxon>
        <taxon>Anura</taxon>
        <taxon>Pipoidea</taxon>
        <taxon>Pipidae</taxon>
        <taxon>Xenopodinae</taxon>
        <taxon>Xenopus</taxon>
        <taxon>Silurana</taxon>
    </lineage>
</organism>
<evidence type="ECO:0000313" key="5">
    <source>
        <dbReference type="Xenbase" id="XB-GENE-29078483"/>
    </source>
</evidence>
<reference evidence="2" key="2">
    <citation type="submission" date="2020-05" db="UniProtKB">
        <authorList>
            <consortium name="Ensembl"/>
        </authorList>
    </citation>
    <scope>IDENTIFICATION</scope>
</reference>
<evidence type="ECO:0000313" key="4">
    <source>
        <dbReference type="RefSeq" id="XP_002932330.2"/>
    </source>
</evidence>
<proteinExistence type="predicted"/>
<dbReference type="AGR" id="Xenbase:XB-GENE-29078483"/>
<evidence type="ECO:0000313" key="3">
    <source>
        <dbReference type="Proteomes" id="UP000008143"/>
    </source>
</evidence>
<dbReference type="OrthoDB" id="9948556at2759"/>
<dbReference type="GeneTree" id="ENSGT01010000229200"/>
<dbReference type="Xenbase" id="XB-GENE-29078483">
    <property type="gene designation" value="LOC100486773"/>
</dbReference>
<sequence>MRVDGSCSSMDCGRAYKSRRNEKQQPNSKVWDDRFESDFFVCLDKNEKIFQARMRQILEKYNKPFEEDVLVDIKSLAYITPNKLLSQNFDSKASCTQRTHPGRKEQKSKAAVSVCSETFLYDGVYHADGNNDSQLEKESDDTVCNETFIISEGNASGCHLEDPCNSQLVEFKGSSPLKHLSEMRHGKTYAANVDIIVQTNETSIPKAFAVQCTEENSFSYKVSPLKYGRKTFDHGHTADISLQYLSARTAHCNASPIKVSISSHLKSFFGRHHRDVSTVAGHQTLKLLKNEPDEYNFGDDEDSDSPDPLDVSLADYYPSMIVCLSRLMEIPCKQQAAANIIKHYRRRLWCSSKNRPDMKKAKKQICKSANTKLVSSSKPKSVKTSNTFLTETDKIITCRHKDFEESGIIEYKERRRPFHSMSSHKATLPVAEQMSFLTNTVLLPKEKPLPDKFFIPHFKNASLPPKYEVPNCVHGDTKLLSKLTSNQLAVALLNQKQLKYDAFVPKDSPNKFQIKAPQRSVPSLRRRHSFSTLPDKSQSTYDGAFETLYKKLLSEGSHQRSLPPNTQYPLSDTVNALINSPILNKGKRPASEDLPFSKFKRHRSATETFVLDTSNPKTNALPSQMKIGGSDLWHGSSSQRWNPKEHPSQPVLSLFRSPRSSGSLSTWLYSRSPKSVETFSLPSTTVKRASSRKLNYN</sequence>
<reference evidence="2" key="1">
    <citation type="journal article" date="2010" name="Science">
        <title>The genome of the Western clawed frog Xenopus tropicalis.</title>
        <authorList>
            <person name="Hellsten U."/>
            <person name="Harland R.M."/>
            <person name="Gilchrist M.J."/>
            <person name="Hendrix D."/>
            <person name="Jurka J."/>
            <person name="Kapitonov V."/>
            <person name="Ovcharenko I."/>
            <person name="Putnam N.H."/>
            <person name="Shu S."/>
            <person name="Taher L."/>
            <person name="Blitz I.L."/>
            <person name="Blumberg B."/>
            <person name="Dichmann D.S."/>
            <person name="Dubchak I."/>
            <person name="Amaya E."/>
            <person name="Detter J.C."/>
            <person name="Fletcher R."/>
            <person name="Gerhard D.S."/>
            <person name="Goodstein D."/>
            <person name="Graves T."/>
            <person name="Grigoriev I.V."/>
            <person name="Grimwood J."/>
            <person name="Kawashima T."/>
            <person name="Lindquist E."/>
            <person name="Lucas S.M."/>
            <person name="Mead P.E."/>
            <person name="Mitros T."/>
            <person name="Ogino H."/>
            <person name="Ohta Y."/>
            <person name="Poliakov A.V."/>
            <person name="Pollet N."/>
            <person name="Robert J."/>
            <person name="Salamov A."/>
            <person name="Sater A.K."/>
            <person name="Schmutz J."/>
            <person name="Terry A."/>
            <person name="Vize P.D."/>
            <person name="Warren W.C."/>
            <person name="Wells D."/>
            <person name="Wills A."/>
            <person name="Wilson R.K."/>
            <person name="Zimmerman L.B."/>
            <person name="Zorn A.M."/>
            <person name="Grainger R."/>
            <person name="Grammer T."/>
            <person name="Khokha M.K."/>
            <person name="Richardson P.M."/>
            <person name="Rokhsar D.S."/>
        </authorList>
    </citation>
    <scope>NUCLEOTIDE SEQUENCE [LARGE SCALE GENOMIC DNA]</scope>
    <source>
        <strain evidence="2">Nigerian</strain>
    </source>
</reference>
<dbReference type="Bgee" id="ENSXETG00000035280">
    <property type="expression patterns" value="Expressed in egg cell and 7 other cell types or tissues"/>
</dbReference>
<dbReference type="AlphaFoldDB" id="A0A6I8QLI3"/>
<name>A0A6I8QLI3_XENTR</name>
<dbReference type="KEGG" id="xtr:100486773"/>
<dbReference type="Gene3D" id="6.10.250.2320">
    <property type="match status" value="1"/>
</dbReference>